<dbReference type="AlphaFoldDB" id="A0AAV5L519"/>
<keyword evidence="5" id="KW-1185">Reference proteome</keyword>
<organism evidence="4 5">
    <name type="scientific">Rubroshorea leprosula</name>
    <dbReference type="NCBI Taxonomy" id="152421"/>
    <lineage>
        <taxon>Eukaryota</taxon>
        <taxon>Viridiplantae</taxon>
        <taxon>Streptophyta</taxon>
        <taxon>Embryophyta</taxon>
        <taxon>Tracheophyta</taxon>
        <taxon>Spermatophyta</taxon>
        <taxon>Magnoliopsida</taxon>
        <taxon>eudicotyledons</taxon>
        <taxon>Gunneridae</taxon>
        <taxon>Pentapetalae</taxon>
        <taxon>rosids</taxon>
        <taxon>malvids</taxon>
        <taxon>Malvales</taxon>
        <taxon>Dipterocarpaceae</taxon>
        <taxon>Rubroshorea</taxon>
    </lineage>
</organism>
<comment type="similarity">
    <text evidence="1">Belongs to the YTHDF family.</text>
</comment>
<dbReference type="Pfam" id="PF04146">
    <property type="entry name" value="YTH"/>
    <property type="match status" value="1"/>
</dbReference>
<dbReference type="GO" id="GO:0005737">
    <property type="term" value="C:cytoplasm"/>
    <property type="evidence" value="ECO:0007669"/>
    <property type="project" value="TreeGrafter"/>
</dbReference>
<dbReference type="InterPro" id="IPR007275">
    <property type="entry name" value="YTH_domain"/>
</dbReference>
<evidence type="ECO:0000256" key="2">
    <source>
        <dbReference type="SAM" id="MobiDB-lite"/>
    </source>
</evidence>
<gene>
    <name evidence="4" type="ORF">SLEP1_g40772</name>
</gene>
<name>A0AAV5L519_9ROSI</name>
<keyword evidence="1" id="KW-0694">RNA-binding</keyword>
<evidence type="ECO:0000259" key="3">
    <source>
        <dbReference type="PROSITE" id="PS50882"/>
    </source>
</evidence>
<reference evidence="4 5" key="1">
    <citation type="journal article" date="2021" name="Commun. Biol.">
        <title>The genome of Shorea leprosula (Dipterocarpaceae) highlights the ecological relevance of drought in aseasonal tropical rainforests.</title>
        <authorList>
            <person name="Ng K.K.S."/>
            <person name="Kobayashi M.J."/>
            <person name="Fawcett J.A."/>
            <person name="Hatakeyama M."/>
            <person name="Paape T."/>
            <person name="Ng C.H."/>
            <person name="Ang C.C."/>
            <person name="Tnah L.H."/>
            <person name="Lee C.T."/>
            <person name="Nishiyama T."/>
            <person name="Sese J."/>
            <person name="O'Brien M.J."/>
            <person name="Copetti D."/>
            <person name="Mohd Noor M.I."/>
            <person name="Ong R.C."/>
            <person name="Putra M."/>
            <person name="Sireger I.Z."/>
            <person name="Indrioko S."/>
            <person name="Kosugi Y."/>
            <person name="Izuno A."/>
            <person name="Isagi Y."/>
            <person name="Lee S.L."/>
            <person name="Shimizu K.K."/>
        </authorList>
    </citation>
    <scope>NUCLEOTIDE SEQUENCE [LARGE SCALE GENOMIC DNA]</scope>
    <source>
        <strain evidence="4">214</strain>
    </source>
</reference>
<evidence type="ECO:0000256" key="1">
    <source>
        <dbReference type="RuleBase" id="RU369095"/>
    </source>
</evidence>
<dbReference type="Proteomes" id="UP001054252">
    <property type="component" value="Unassembled WGS sequence"/>
</dbReference>
<feature type="compositionally biased region" description="Polar residues" evidence="2">
    <location>
        <begin position="78"/>
        <end position="93"/>
    </location>
</feature>
<sequence length="459" mass="51674">MQSENDPLVYCLPGYGPYASGNLMGVDGQNVGQQPFFSSGYLHSPVSQGSDAYSWDSTYVGDGSHGRGDGYGRGEYGTSSATHSKSNGYNAMKTNGNLGSKLSKSAYTQSTKPISKVPYFISNQAAGSFKGYQSAGRYSSFNNQRTGVYPHNSPTNYRSNGRHLNQNDRYKASNWNTDFENSAELTRGPRAYKKTVPLDSSIKSEGLGLAIRKDNYNLPDFQIEYENAKFFVIKSYSEDDVQKCIKYDVWSSTPNGNKKLNATYNEVEARESENGTKCPIFLFFSVNGSGQFVGLAEMVGQVDFNKDMDFWRLDKWVGFFPVKWHIIKDIPNHELRHIILENSDNRPVTFTRDTQEIGLKQGLEMLKIFKSYNAKTSLLDDFIFYEHRQKSLNKKNTQPATLRMEVCESDDFTEQTKARERKVGDFPWTKKTADASSLINLTKNLSLKGEAAATQRTMQ</sequence>
<evidence type="ECO:0000313" key="4">
    <source>
        <dbReference type="EMBL" id="GKV32145.1"/>
    </source>
</evidence>
<dbReference type="PANTHER" id="PTHR12357">
    <property type="entry name" value="YTH YT521-B HOMOLOGY DOMAIN-CONTAINING"/>
    <property type="match status" value="1"/>
</dbReference>
<feature type="region of interest" description="Disordered" evidence="2">
    <location>
        <begin position="143"/>
        <end position="163"/>
    </location>
</feature>
<feature type="domain" description="YTH" evidence="3">
    <location>
        <begin position="228"/>
        <end position="369"/>
    </location>
</feature>
<evidence type="ECO:0000313" key="5">
    <source>
        <dbReference type="Proteomes" id="UP001054252"/>
    </source>
</evidence>
<comment type="function">
    <text evidence="1">Specifically recognizes and binds N6-methyladenosine (m6A)-containing RNAs, and regulates mRNA stability. M6A is a modification present at internal sites of mRNAs and some non-coding RNAs and plays a role in mRNA stability and processing.</text>
</comment>
<dbReference type="GO" id="GO:1990247">
    <property type="term" value="F:N6-methyladenosine-containing RNA reader activity"/>
    <property type="evidence" value="ECO:0007669"/>
    <property type="project" value="UniProtKB-UniRule"/>
</dbReference>
<feature type="region of interest" description="Disordered" evidence="2">
    <location>
        <begin position="70"/>
        <end position="93"/>
    </location>
</feature>
<comment type="caution">
    <text evidence="4">The sequence shown here is derived from an EMBL/GenBank/DDBJ whole genome shotgun (WGS) entry which is preliminary data.</text>
</comment>
<dbReference type="PANTHER" id="PTHR12357:SF95">
    <property type="entry name" value="YTH DOMAIN-CONTAINING FAMILY PROTEIN"/>
    <property type="match status" value="1"/>
</dbReference>
<dbReference type="GO" id="GO:0061157">
    <property type="term" value="P:mRNA destabilization"/>
    <property type="evidence" value="ECO:0007669"/>
    <property type="project" value="TreeGrafter"/>
</dbReference>
<dbReference type="EMBL" id="BPVZ01000094">
    <property type="protein sequence ID" value="GKV32145.1"/>
    <property type="molecule type" value="Genomic_DNA"/>
</dbReference>
<dbReference type="InterPro" id="IPR045168">
    <property type="entry name" value="YTH_prot"/>
</dbReference>
<dbReference type="Gene3D" id="3.10.590.10">
    <property type="entry name" value="ph1033 like domains"/>
    <property type="match status" value="1"/>
</dbReference>
<proteinExistence type="inferred from homology"/>
<dbReference type="GO" id="GO:0003729">
    <property type="term" value="F:mRNA binding"/>
    <property type="evidence" value="ECO:0007669"/>
    <property type="project" value="UniProtKB-UniRule"/>
</dbReference>
<dbReference type="PROSITE" id="PS50882">
    <property type="entry name" value="YTH"/>
    <property type="match status" value="1"/>
</dbReference>
<accession>A0AAV5L519</accession>
<protein>
    <recommendedName>
        <fullName evidence="1">YTH domain-containing family protein</fullName>
    </recommendedName>
</protein>
<dbReference type="CDD" id="cd21134">
    <property type="entry name" value="YTH"/>
    <property type="match status" value="1"/>
</dbReference>